<keyword evidence="2" id="KW-1133">Transmembrane helix</keyword>
<evidence type="ECO:0000256" key="1">
    <source>
        <dbReference type="SAM" id="MobiDB-lite"/>
    </source>
</evidence>
<dbReference type="Pfam" id="PF09992">
    <property type="entry name" value="NAGPA"/>
    <property type="match status" value="1"/>
</dbReference>
<evidence type="ECO:0000256" key="2">
    <source>
        <dbReference type="SAM" id="Phobius"/>
    </source>
</evidence>
<reference evidence="4 5" key="1">
    <citation type="submission" date="2018-06" db="EMBL/GenBank/DDBJ databases">
        <title>Streptacidiphilus pinicola sp. nov., isolated from pine grove soil.</title>
        <authorList>
            <person name="Roh S.G."/>
            <person name="Park S."/>
            <person name="Kim M.-K."/>
            <person name="Yun B.-R."/>
            <person name="Park J."/>
            <person name="Kim M.J."/>
            <person name="Kim Y.S."/>
            <person name="Kim S.B."/>
        </authorList>
    </citation>
    <scope>NUCLEOTIDE SEQUENCE [LARGE SCALE GENOMIC DNA]</scope>
    <source>
        <strain evidence="4 5">MMS16-CNU450</strain>
    </source>
</reference>
<dbReference type="InterPro" id="IPR018711">
    <property type="entry name" value="NAGPA"/>
</dbReference>
<keyword evidence="2" id="KW-0812">Transmembrane</keyword>
<feature type="domain" description="Phosphodiester glycosidase" evidence="3">
    <location>
        <begin position="218"/>
        <end position="356"/>
    </location>
</feature>
<keyword evidence="5" id="KW-1185">Reference proteome</keyword>
<dbReference type="AlphaFoldDB" id="A0A2X0JW92"/>
<dbReference type="EMBL" id="QKYN01000173">
    <property type="protein sequence ID" value="RAG81205.1"/>
    <property type="molecule type" value="Genomic_DNA"/>
</dbReference>
<comment type="caution">
    <text evidence="4">The sequence shown here is derived from an EMBL/GenBank/DDBJ whole genome shotgun (WGS) entry which is preliminary data.</text>
</comment>
<dbReference type="Proteomes" id="UP000248889">
    <property type="component" value="Unassembled WGS sequence"/>
</dbReference>
<dbReference type="OrthoDB" id="141240at2"/>
<feature type="region of interest" description="Disordered" evidence="1">
    <location>
        <begin position="1"/>
        <end position="29"/>
    </location>
</feature>
<feature type="transmembrane region" description="Helical" evidence="2">
    <location>
        <begin position="44"/>
        <end position="64"/>
    </location>
</feature>
<dbReference type="RefSeq" id="WP_111507134.1">
    <property type="nucleotide sequence ID" value="NZ_QKYN01000173.1"/>
</dbReference>
<accession>A0A2X0JW92</accession>
<evidence type="ECO:0000313" key="4">
    <source>
        <dbReference type="EMBL" id="RAG81205.1"/>
    </source>
</evidence>
<gene>
    <name evidence="4" type="ORF">DN069_34190</name>
</gene>
<proteinExistence type="predicted"/>
<sequence>MSELLRRRGPDEDAPGGRTPGTGRMSGRAARVGRRLWTLPFRPWARVLLGLFAALLIWVSWSLGQALTAPGDDSVAARVADWGRNNHLAPVVTLVETLQYDLNPPKVGGKPSIALRPAAPPAAAHHAAPAAQLPPRLVSPAGPPLPGEGTWQVLRTVAGQPALLGAYLRPDAQHTSYVAAVASMDPRLLRFQLHPGWSDPGTADWGVPYDVPAGGRSGLVATFNGGFKVNEAGGGFYLDGVSRGTLRQGAASLVFYRDGHVAVGVWGRDVSMSPAVVGVRQNLKLVVDHGVVPAAVDTNIESGWGLTIGGAYYVWRSGVGVTADGRVVFVYGPALSVRTLADLLQRAGCVEAMQLDINPAWMSFMYYRPPAGGADPAPVKLLDGQQRPADRYYSTTSRDFVAVFAR</sequence>
<name>A0A2X0JW92_9ACTN</name>
<feature type="compositionally biased region" description="Basic and acidic residues" evidence="1">
    <location>
        <begin position="1"/>
        <end position="11"/>
    </location>
</feature>
<evidence type="ECO:0000313" key="5">
    <source>
        <dbReference type="Proteomes" id="UP000248889"/>
    </source>
</evidence>
<evidence type="ECO:0000259" key="3">
    <source>
        <dbReference type="Pfam" id="PF09992"/>
    </source>
</evidence>
<organism evidence="4 5">
    <name type="scientific">Streptacidiphilus pinicola</name>
    <dbReference type="NCBI Taxonomy" id="2219663"/>
    <lineage>
        <taxon>Bacteria</taxon>
        <taxon>Bacillati</taxon>
        <taxon>Actinomycetota</taxon>
        <taxon>Actinomycetes</taxon>
        <taxon>Kitasatosporales</taxon>
        <taxon>Streptomycetaceae</taxon>
        <taxon>Streptacidiphilus</taxon>
    </lineage>
</organism>
<protein>
    <recommendedName>
        <fullName evidence="3">Phosphodiester glycosidase domain-containing protein</fullName>
    </recommendedName>
</protein>
<keyword evidence="2" id="KW-0472">Membrane</keyword>